<proteinExistence type="inferred from homology"/>
<dbReference type="GO" id="GO:0046872">
    <property type="term" value="F:metal ion binding"/>
    <property type="evidence" value="ECO:0007669"/>
    <property type="project" value="UniProtKB-KW"/>
</dbReference>
<feature type="binding site" evidence="6">
    <location>
        <position position="56"/>
    </location>
    <ligand>
        <name>molybdate</name>
        <dbReference type="ChEBI" id="CHEBI:36264"/>
    </ligand>
</feature>
<accession>A0A516SH01</accession>
<dbReference type="Gene3D" id="3.40.190.10">
    <property type="entry name" value="Periplasmic binding protein-like II"/>
    <property type="match status" value="2"/>
</dbReference>
<organism evidence="8 9">
    <name type="scientific">Chitinimonas arctica</name>
    <dbReference type="NCBI Taxonomy" id="2594795"/>
    <lineage>
        <taxon>Bacteria</taxon>
        <taxon>Pseudomonadati</taxon>
        <taxon>Pseudomonadota</taxon>
        <taxon>Betaproteobacteria</taxon>
        <taxon>Neisseriales</taxon>
        <taxon>Chitinibacteraceae</taxon>
        <taxon>Chitinimonas</taxon>
    </lineage>
</organism>
<dbReference type="InterPro" id="IPR044084">
    <property type="entry name" value="AvModA-like_subst-bd"/>
</dbReference>
<dbReference type="InterPro" id="IPR050682">
    <property type="entry name" value="ModA/WtpA"/>
</dbReference>
<dbReference type="RefSeq" id="WP_144278834.1">
    <property type="nucleotide sequence ID" value="NZ_CP041730.1"/>
</dbReference>
<dbReference type="GO" id="GO:0015689">
    <property type="term" value="P:molybdate ion transport"/>
    <property type="evidence" value="ECO:0007669"/>
    <property type="project" value="InterPro"/>
</dbReference>
<dbReference type="OrthoDB" id="9785015at2"/>
<keyword evidence="9" id="KW-1185">Reference proteome</keyword>
<dbReference type="PANTHER" id="PTHR30632:SF14">
    <property type="entry name" value="TUNGSTATE_MOLYBDATE_CHROMATE-BINDING PROTEIN MODA"/>
    <property type="match status" value="1"/>
</dbReference>
<feature type="chain" id="PRO_5022152210" evidence="7">
    <location>
        <begin position="19"/>
        <end position="248"/>
    </location>
</feature>
<dbReference type="CDD" id="cd13539">
    <property type="entry name" value="PBP2_AvModA"/>
    <property type="match status" value="1"/>
</dbReference>
<dbReference type="EMBL" id="CP041730">
    <property type="protein sequence ID" value="QDQ27441.1"/>
    <property type="molecule type" value="Genomic_DNA"/>
</dbReference>
<comment type="subunit">
    <text evidence="5">The complex is composed of two ATP-binding proteins (ModC), two transmembrane proteins (ModB) and a solute-binding protein (ModA).</text>
</comment>
<comment type="similarity">
    <text evidence="1">Belongs to the bacterial solute-binding protein ModA family.</text>
</comment>
<dbReference type="Proteomes" id="UP000317550">
    <property type="component" value="Chromosome"/>
</dbReference>
<dbReference type="GO" id="GO:0030973">
    <property type="term" value="F:molybdate ion binding"/>
    <property type="evidence" value="ECO:0007669"/>
    <property type="project" value="InterPro"/>
</dbReference>
<evidence type="ECO:0000256" key="1">
    <source>
        <dbReference type="ARBA" id="ARBA00009175"/>
    </source>
</evidence>
<dbReference type="AlphaFoldDB" id="A0A516SH01"/>
<evidence type="ECO:0000256" key="2">
    <source>
        <dbReference type="ARBA" id="ARBA00022505"/>
    </source>
</evidence>
<dbReference type="InterPro" id="IPR005950">
    <property type="entry name" value="ModA"/>
</dbReference>
<dbReference type="FunFam" id="3.40.190.10:FF:000035">
    <property type="entry name" value="Molybdate ABC transporter substrate-binding protein"/>
    <property type="match status" value="1"/>
</dbReference>
<feature type="signal peptide" evidence="7">
    <location>
        <begin position="1"/>
        <end position="18"/>
    </location>
</feature>
<dbReference type="SUPFAM" id="SSF53850">
    <property type="entry name" value="Periplasmic binding protein-like II"/>
    <property type="match status" value="1"/>
</dbReference>
<dbReference type="KEGG" id="cari:FNU76_14345"/>
<keyword evidence="4 7" id="KW-0732">Signal</keyword>
<evidence type="ECO:0000256" key="7">
    <source>
        <dbReference type="SAM" id="SignalP"/>
    </source>
</evidence>
<reference evidence="9" key="1">
    <citation type="submission" date="2019-07" db="EMBL/GenBank/DDBJ databases">
        <title>Chitinimonas sp. nov., isolated from Ny-Alesund, arctica soil.</title>
        <authorList>
            <person name="Xu Q."/>
            <person name="Peng F."/>
        </authorList>
    </citation>
    <scope>NUCLEOTIDE SEQUENCE [LARGE SCALE GENOMIC DNA]</scope>
    <source>
        <strain evidence="9">R3-44</strain>
    </source>
</reference>
<dbReference type="PIRSF" id="PIRSF004846">
    <property type="entry name" value="ModA"/>
    <property type="match status" value="1"/>
</dbReference>
<dbReference type="Pfam" id="PF13531">
    <property type="entry name" value="SBP_bac_11"/>
    <property type="match status" value="1"/>
</dbReference>
<evidence type="ECO:0000256" key="3">
    <source>
        <dbReference type="ARBA" id="ARBA00022723"/>
    </source>
</evidence>
<evidence type="ECO:0000256" key="5">
    <source>
        <dbReference type="ARBA" id="ARBA00062515"/>
    </source>
</evidence>
<evidence type="ECO:0000313" key="8">
    <source>
        <dbReference type="EMBL" id="QDQ27441.1"/>
    </source>
</evidence>
<feature type="binding site" evidence="6">
    <location>
        <position position="164"/>
    </location>
    <ligand>
        <name>molybdate</name>
        <dbReference type="ChEBI" id="CHEBI:36264"/>
    </ligand>
</feature>
<evidence type="ECO:0000313" key="9">
    <source>
        <dbReference type="Proteomes" id="UP000317550"/>
    </source>
</evidence>
<name>A0A516SH01_9NEIS</name>
<keyword evidence="2 6" id="KW-0500">Molybdenum</keyword>
<evidence type="ECO:0000256" key="6">
    <source>
        <dbReference type="PIRSR" id="PIRSR004846-1"/>
    </source>
</evidence>
<evidence type="ECO:0000256" key="4">
    <source>
        <dbReference type="ARBA" id="ARBA00022729"/>
    </source>
</evidence>
<dbReference type="PANTHER" id="PTHR30632">
    <property type="entry name" value="MOLYBDATE-BINDING PERIPLASMIC PROTEIN"/>
    <property type="match status" value="1"/>
</dbReference>
<gene>
    <name evidence="8" type="primary">modA</name>
    <name evidence="8" type="ORF">FNU76_14345</name>
</gene>
<protein>
    <submittedName>
        <fullName evidence="8">Molybdate ABC transporter substrate-binding protein</fullName>
    </submittedName>
</protein>
<sequence length="248" mass="26151">METKLPLMLLVLALPIQAATLNVAAASDLLHCLPRLNADFAARHPGVVVQFTAGASGSFFAQIKAGAPYDVFLSADTDYPQKLVEAGLASQLSPYARGRIALWTTRPELDPAQGLRRLAEDGRVKRFAIANPALAPYGRAARAALEHAGAWQAMQAKLAFGENIAQTAQYVQSGNADVGIVSYSLLKAAANAPGGRWRLIPTDAHPPIVQAGVIVRRSGAHPLAGDYLAGLATPKGRQLLISCGFDLP</sequence>
<dbReference type="GO" id="GO:1901359">
    <property type="term" value="F:tungstate binding"/>
    <property type="evidence" value="ECO:0007669"/>
    <property type="project" value="UniProtKB-ARBA"/>
</dbReference>
<dbReference type="NCBIfam" id="TIGR01256">
    <property type="entry name" value="modA"/>
    <property type="match status" value="1"/>
</dbReference>
<keyword evidence="3 6" id="KW-0479">Metal-binding</keyword>